<evidence type="ECO:0000313" key="5">
    <source>
        <dbReference type="EMBL" id="AMM31648.1"/>
    </source>
</evidence>
<sequence length="375" mass="40900">MMEKKTISGRPVRVGAIGAGWWATTNHFPLLAGRPDVELVSVCRPGAELLETVRDRFGFQHATEDYRELLEQDLDAVLIASPHNLHYEHAKAALEKGLHTLCEKPFTLDARTAWELVELAEARGLHAIVPYGWHYKPFILQAKQWLDRGLVGEIEYAMCHMASPTKGFFSGEGAVPSQWDPQVVGPDPRTWQTPGAGGGYAHGQLTHSSALMLWLTGLRASRVSALMSGPGAPVDLYDAAQVVFDNGALGVVSGAGTLPDDDKFQIDLRIFGSEGVLLLDVERERAVLRRHDGRSEEAEVVPGEGDYSCEIPPVRLIELVSGASRENHSPLEVAARSVELLEAMHTSAAHDGQPKHISADRTGQRKQPAEQPVPS</sequence>
<keyword evidence="6" id="KW-1185">Reference proteome</keyword>
<dbReference type="Gene3D" id="3.30.360.10">
    <property type="entry name" value="Dihydrodipicolinate Reductase, domain 2"/>
    <property type="match status" value="1"/>
</dbReference>
<dbReference type="InterPro" id="IPR000683">
    <property type="entry name" value="Gfo/Idh/MocA-like_OxRdtase_N"/>
</dbReference>
<dbReference type="EMBL" id="CP014518">
    <property type="protein sequence ID" value="AMM31648.1"/>
    <property type="molecule type" value="Genomic_DNA"/>
</dbReference>
<keyword evidence="1" id="KW-0520">NAD</keyword>
<gene>
    <name evidence="5" type="ORF">SA2016_0963</name>
</gene>
<dbReference type="Pfam" id="PF01408">
    <property type="entry name" value="GFO_IDH_MocA"/>
    <property type="match status" value="1"/>
</dbReference>
<dbReference type="Proteomes" id="UP000070134">
    <property type="component" value="Chromosome"/>
</dbReference>
<feature type="compositionally biased region" description="Basic and acidic residues" evidence="2">
    <location>
        <begin position="352"/>
        <end position="363"/>
    </location>
</feature>
<evidence type="ECO:0000313" key="6">
    <source>
        <dbReference type="Proteomes" id="UP000070134"/>
    </source>
</evidence>
<dbReference type="RefSeq" id="WP_066495933.1">
    <property type="nucleotide sequence ID" value="NZ_BJMO01000018.1"/>
</dbReference>
<dbReference type="InterPro" id="IPR055170">
    <property type="entry name" value="GFO_IDH_MocA-like_dom"/>
</dbReference>
<dbReference type="STRING" id="37927.SA2016_0963"/>
<dbReference type="SUPFAM" id="SSF51735">
    <property type="entry name" value="NAD(P)-binding Rossmann-fold domains"/>
    <property type="match status" value="1"/>
</dbReference>
<evidence type="ECO:0000259" key="3">
    <source>
        <dbReference type="Pfam" id="PF01408"/>
    </source>
</evidence>
<dbReference type="PANTHER" id="PTHR43377">
    <property type="entry name" value="BILIVERDIN REDUCTASE A"/>
    <property type="match status" value="1"/>
</dbReference>
<feature type="region of interest" description="Disordered" evidence="2">
    <location>
        <begin position="345"/>
        <end position="375"/>
    </location>
</feature>
<dbReference type="PANTHER" id="PTHR43377:SF1">
    <property type="entry name" value="BILIVERDIN REDUCTASE A"/>
    <property type="match status" value="1"/>
</dbReference>
<dbReference type="InterPro" id="IPR051450">
    <property type="entry name" value="Gfo/Idh/MocA_Oxidoreductases"/>
</dbReference>
<name>A0A126ZWU1_9MICC</name>
<organism evidence="5 6">
    <name type="scientific">Sinomonas atrocyanea</name>
    <dbReference type="NCBI Taxonomy" id="37927"/>
    <lineage>
        <taxon>Bacteria</taxon>
        <taxon>Bacillati</taxon>
        <taxon>Actinomycetota</taxon>
        <taxon>Actinomycetes</taxon>
        <taxon>Micrococcales</taxon>
        <taxon>Micrococcaceae</taxon>
        <taxon>Sinomonas</taxon>
    </lineage>
</organism>
<evidence type="ECO:0000256" key="2">
    <source>
        <dbReference type="SAM" id="MobiDB-lite"/>
    </source>
</evidence>
<proteinExistence type="predicted"/>
<dbReference type="SUPFAM" id="SSF55347">
    <property type="entry name" value="Glyceraldehyde-3-phosphate dehydrogenase-like, C-terminal domain"/>
    <property type="match status" value="1"/>
</dbReference>
<evidence type="ECO:0000256" key="1">
    <source>
        <dbReference type="ARBA" id="ARBA00023027"/>
    </source>
</evidence>
<dbReference type="KEGG" id="satk:SA2016_0963"/>
<dbReference type="OrthoDB" id="9792085at2"/>
<accession>A0A126ZWU1</accession>
<protein>
    <submittedName>
        <fullName evidence="5">Oxidoreductase domain protein</fullName>
    </submittedName>
</protein>
<dbReference type="AlphaFoldDB" id="A0A126ZWU1"/>
<dbReference type="GO" id="GO:0000166">
    <property type="term" value="F:nucleotide binding"/>
    <property type="evidence" value="ECO:0007669"/>
    <property type="project" value="InterPro"/>
</dbReference>
<dbReference type="Gene3D" id="3.40.50.720">
    <property type="entry name" value="NAD(P)-binding Rossmann-like Domain"/>
    <property type="match status" value="1"/>
</dbReference>
<feature type="domain" description="GFO/IDH/MocA-like oxidoreductase" evidence="4">
    <location>
        <begin position="140"/>
        <end position="277"/>
    </location>
</feature>
<reference evidence="5 6" key="1">
    <citation type="submission" date="2016-02" db="EMBL/GenBank/DDBJ databases">
        <title>Complete genome of Sinomonas atrocyanea KCTC 3377.</title>
        <authorList>
            <person name="Kim K.M."/>
        </authorList>
    </citation>
    <scope>NUCLEOTIDE SEQUENCE [LARGE SCALE GENOMIC DNA]</scope>
    <source>
        <strain evidence="5 6">KCTC 3377</strain>
    </source>
</reference>
<dbReference type="Pfam" id="PF22725">
    <property type="entry name" value="GFO_IDH_MocA_C3"/>
    <property type="match status" value="1"/>
</dbReference>
<evidence type="ECO:0000259" key="4">
    <source>
        <dbReference type="Pfam" id="PF22725"/>
    </source>
</evidence>
<feature type="domain" description="Gfo/Idh/MocA-like oxidoreductase N-terminal" evidence="3">
    <location>
        <begin position="12"/>
        <end position="129"/>
    </location>
</feature>
<dbReference type="InterPro" id="IPR036291">
    <property type="entry name" value="NAD(P)-bd_dom_sf"/>
</dbReference>